<dbReference type="PANTHER" id="PTHR28141">
    <property type="entry name" value="2',3'-CYCLIC-NUCLEOTIDE 3'-PHOSPHODIESTERASE"/>
    <property type="match status" value="1"/>
</dbReference>
<dbReference type="AlphaFoldDB" id="A0A381SNS5"/>
<dbReference type="InterPro" id="IPR009097">
    <property type="entry name" value="Cyclic_Pdiesterase"/>
</dbReference>
<name>A0A381SNS5_9ZZZZ</name>
<dbReference type="Gene3D" id="3.90.1140.10">
    <property type="entry name" value="Cyclic phosphodiesterase"/>
    <property type="match status" value="1"/>
</dbReference>
<sequence length="160" mass="18556">MMEKNSRDRCSQIIRTLSRKLQFPVFEPHCTLYGRLKCDPLELEQLISFVAKDHYEFSTKVKRIKTGDSEWKCLYLSLKMNDTMRSIFSICKEHLSSYCRYAFDPHASIAYGKHEPDNISNAAKRINAPEKLNFSGIALVRTGGAINNWEVLTYRHFGDI</sequence>
<dbReference type="GO" id="GO:0004113">
    <property type="term" value="F:2',3'-cyclic-nucleotide 3'-phosphodiesterase activity"/>
    <property type="evidence" value="ECO:0007669"/>
    <property type="project" value="TreeGrafter"/>
</dbReference>
<evidence type="ECO:0000313" key="1">
    <source>
        <dbReference type="EMBL" id="SVA04027.1"/>
    </source>
</evidence>
<dbReference type="GO" id="GO:0009187">
    <property type="term" value="P:cyclic nucleotide metabolic process"/>
    <property type="evidence" value="ECO:0007669"/>
    <property type="project" value="TreeGrafter"/>
</dbReference>
<proteinExistence type="predicted"/>
<accession>A0A381SNS5</accession>
<reference evidence="1" key="1">
    <citation type="submission" date="2018-05" db="EMBL/GenBank/DDBJ databases">
        <authorList>
            <person name="Lanie J.A."/>
            <person name="Ng W.-L."/>
            <person name="Kazmierczak K.M."/>
            <person name="Andrzejewski T.M."/>
            <person name="Davidsen T.M."/>
            <person name="Wayne K.J."/>
            <person name="Tettelin H."/>
            <person name="Glass J.I."/>
            <person name="Rusch D."/>
            <person name="Podicherti R."/>
            <person name="Tsui H.-C.T."/>
            <person name="Winkler M.E."/>
        </authorList>
    </citation>
    <scope>NUCLEOTIDE SEQUENCE</scope>
</reference>
<evidence type="ECO:0008006" key="2">
    <source>
        <dbReference type="Google" id="ProtNLM"/>
    </source>
</evidence>
<dbReference type="SUPFAM" id="SSF55144">
    <property type="entry name" value="LigT-like"/>
    <property type="match status" value="1"/>
</dbReference>
<organism evidence="1">
    <name type="scientific">marine metagenome</name>
    <dbReference type="NCBI Taxonomy" id="408172"/>
    <lineage>
        <taxon>unclassified sequences</taxon>
        <taxon>metagenomes</taxon>
        <taxon>ecological metagenomes</taxon>
    </lineage>
</organism>
<dbReference type="Pfam" id="PF07823">
    <property type="entry name" value="CPDase"/>
    <property type="match status" value="1"/>
</dbReference>
<protein>
    <recommendedName>
        <fullName evidence="2">Cyclic phosphodiesterase-like protein</fullName>
    </recommendedName>
</protein>
<dbReference type="PANTHER" id="PTHR28141:SF1">
    <property type="entry name" value="2',3'-CYCLIC-NUCLEOTIDE 3'-PHOSPHODIESTERASE"/>
    <property type="match status" value="1"/>
</dbReference>
<dbReference type="EMBL" id="UINC01003179">
    <property type="protein sequence ID" value="SVA04027.1"/>
    <property type="molecule type" value="Genomic_DNA"/>
</dbReference>
<gene>
    <name evidence="1" type="ORF">METZ01_LOCUS56881</name>
</gene>
<dbReference type="InterPro" id="IPR012386">
    <property type="entry name" value="Cyclic-nucl_3Pdiesterase"/>
</dbReference>